<dbReference type="KEGG" id="cpae:CPAST_c11700"/>
<keyword evidence="4" id="KW-1185">Reference proteome</keyword>
<evidence type="ECO:0000313" key="1">
    <source>
        <dbReference type="EMBL" id="AJA51258.1"/>
    </source>
</evidence>
<dbReference type="PATRIC" id="fig|1262449.7.peg.1188"/>
<dbReference type="EMBL" id="CP009268">
    <property type="protein sequence ID" value="AJA51258.1"/>
    <property type="molecule type" value="Genomic_DNA"/>
</dbReference>
<dbReference type="EMBL" id="JPGY02000001">
    <property type="protein sequence ID" value="KRU12734.1"/>
    <property type="molecule type" value="Genomic_DNA"/>
</dbReference>
<organism evidence="1 4">
    <name type="scientific">Clostridium pasteurianum DSM 525 = ATCC 6013</name>
    <dbReference type="NCBI Taxonomy" id="1262449"/>
    <lineage>
        <taxon>Bacteria</taxon>
        <taxon>Bacillati</taxon>
        <taxon>Bacillota</taxon>
        <taxon>Clostridia</taxon>
        <taxon>Eubacteriales</taxon>
        <taxon>Clostridiaceae</taxon>
        <taxon>Clostridium</taxon>
    </lineage>
</organism>
<accession>A0A0H3J8A1</accession>
<evidence type="ECO:0000313" key="4">
    <source>
        <dbReference type="Proteomes" id="UP000030905"/>
    </source>
</evidence>
<protein>
    <submittedName>
        <fullName evidence="1">Uncharacterized protein</fullName>
    </submittedName>
</protein>
<gene>
    <name evidence="1" type="ORF">CLPA_c11700</name>
    <name evidence="2" type="ORF">CP6013_01982</name>
</gene>
<evidence type="ECO:0000313" key="2">
    <source>
        <dbReference type="EMBL" id="KRU12734.1"/>
    </source>
</evidence>
<reference evidence="2" key="2">
    <citation type="submission" date="2015-10" db="EMBL/GenBank/DDBJ databases">
        <title>Improved Draft Genome Sequence of Clostridium pasteurianum Strain ATCC 6013 (DSM 525) Using a Hybrid Next-Generation Sequencing Approach.</title>
        <authorList>
            <person name="Pyne M.E."/>
            <person name="Utturkar S.M."/>
            <person name="Brown S.D."/>
            <person name="Moo-Young M."/>
            <person name="Chung D.A."/>
            <person name="Chou P.C."/>
        </authorList>
    </citation>
    <scope>NUCLEOTIDE SEQUENCE</scope>
    <source>
        <strain evidence="2">ATCC 6013</strain>
    </source>
</reference>
<evidence type="ECO:0000313" key="3">
    <source>
        <dbReference type="Proteomes" id="UP000028042"/>
    </source>
</evidence>
<dbReference type="Proteomes" id="UP000028042">
    <property type="component" value="Unassembled WGS sequence"/>
</dbReference>
<dbReference type="KEGG" id="cpat:CLPA_c11700"/>
<proteinExistence type="predicted"/>
<dbReference type="Gene3D" id="2.60.40.3830">
    <property type="match status" value="1"/>
</dbReference>
<name>A0A0H3J8A1_CLOPA</name>
<reference evidence="2 3" key="3">
    <citation type="journal article" name="Genome Announc.">
        <title>Improved Draft Genome Sequence of Clostridium pasteurianum Strain ATCC 6013 (DSM 525) Using a Hybrid Next-Generation Sequencing Approach.</title>
        <authorList>
            <person name="Pyne M.E."/>
            <person name="Utturkar S."/>
            <person name="Brown S.D."/>
            <person name="Moo-Young M."/>
            <person name="Chung D.A."/>
            <person name="Chou C.P."/>
        </authorList>
    </citation>
    <scope>NUCLEOTIDE SEQUENCE [LARGE SCALE GENOMIC DNA]</scope>
    <source>
        <strain evidence="2 3">ATCC 6013</strain>
    </source>
</reference>
<sequence length="212" mass="24250">MEMNNILKSKIKLCFILLSVVLIALSGIFFVKYINEKNYSKRDKFITAIDINEIKVKKNIDVSNINDDDKFYFYVKKDNMNIIKLIGVRGKFGFTEDNYYANNFSYTNLYLWGDEDNILNKNLKITASNSQGNVIDIVDGFKIKKEGHAPEPSARENTTSTAVEQLNIKLSAEGTWKLSVYIDNNLIGEINIDVKKENADDFNKNIVRPSPL</sequence>
<dbReference type="Proteomes" id="UP000030905">
    <property type="component" value="Chromosome"/>
</dbReference>
<dbReference type="AlphaFoldDB" id="A0A0H3J8A1"/>
<reference evidence="1 4" key="1">
    <citation type="journal article" date="2015" name="Genome Announc.">
        <title>Complete Genome Sequence of the Nitrogen-Fixing and Solvent-Producing Clostridium pasteurianum DSM 525.</title>
        <authorList>
            <person name="Poehlein A."/>
            <person name="Grosse-Honebrink A."/>
            <person name="Zhang Y."/>
            <person name="Minton N.P."/>
            <person name="Daniel R."/>
        </authorList>
    </citation>
    <scope>NUCLEOTIDE SEQUENCE [LARGE SCALE GENOMIC DNA]</scope>
    <source>
        <strain evidence="1">DSM 525</strain>
        <strain evidence="4">DSM 525 / ATCC 6013</strain>
    </source>
</reference>
<dbReference type="eggNOG" id="ENOG503240H">
    <property type="taxonomic scope" value="Bacteria"/>
</dbReference>